<keyword evidence="1" id="KW-0812">Transmembrane</keyword>
<reference evidence="3" key="1">
    <citation type="journal article" date="2019" name="bioRxiv">
        <title>The Genome of the Zebra Mussel, Dreissena polymorpha: A Resource for Invasive Species Research.</title>
        <authorList>
            <person name="McCartney M.A."/>
            <person name="Auch B."/>
            <person name="Kono T."/>
            <person name="Mallez S."/>
            <person name="Zhang Y."/>
            <person name="Obille A."/>
            <person name="Becker A."/>
            <person name="Abrahante J.E."/>
            <person name="Garbe J."/>
            <person name="Badalamenti J.P."/>
            <person name="Herman A."/>
            <person name="Mangelson H."/>
            <person name="Liachko I."/>
            <person name="Sullivan S."/>
            <person name="Sone E.D."/>
            <person name="Koren S."/>
            <person name="Silverstein K.A.T."/>
            <person name="Beckman K.B."/>
            <person name="Gohl D.M."/>
        </authorList>
    </citation>
    <scope>NUCLEOTIDE SEQUENCE</scope>
    <source>
        <strain evidence="3">Duluth1</strain>
        <tissue evidence="3">Whole animal</tissue>
    </source>
</reference>
<dbReference type="EMBL" id="JAIWYP010000004">
    <property type="protein sequence ID" value="KAH3834190.1"/>
    <property type="molecule type" value="Genomic_DNA"/>
</dbReference>
<protein>
    <submittedName>
        <fullName evidence="3">Uncharacterized protein</fullName>
    </submittedName>
</protein>
<dbReference type="Proteomes" id="UP000828390">
    <property type="component" value="Unassembled WGS sequence"/>
</dbReference>
<name>A0A9D4K730_DREPO</name>
<evidence type="ECO:0000313" key="3">
    <source>
        <dbReference type="EMBL" id="KAH3834190.1"/>
    </source>
</evidence>
<feature type="chain" id="PRO_5039302216" evidence="2">
    <location>
        <begin position="21"/>
        <end position="157"/>
    </location>
</feature>
<evidence type="ECO:0000256" key="1">
    <source>
        <dbReference type="SAM" id="Phobius"/>
    </source>
</evidence>
<sequence length="157" mass="17346">MMWWYKSLGLDLVAIISVAAENYSLTSCATEWRSVPCDLAEPKIKLNNGDFEVEESLDSVVITSDVWIGYLLAKIPFLLLGLVGVVVGVSVGILVAVVGAVVLFCLKRRGKVTCSKTKTLHNKNDEDVLEERSSNVNRIDNSVANQNYFVLEKHTTK</sequence>
<accession>A0A9D4K730</accession>
<gene>
    <name evidence="3" type="ORF">DPMN_107509</name>
</gene>
<proteinExistence type="predicted"/>
<reference evidence="3" key="2">
    <citation type="submission" date="2020-11" db="EMBL/GenBank/DDBJ databases">
        <authorList>
            <person name="McCartney M.A."/>
            <person name="Auch B."/>
            <person name="Kono T."/>
            <person name="Mallez S."/>
            <person name="Becker A."/>
            <person name="Gohl D.M."/>
            <person name="Silverstein K.A.T."/>
            <person name="Koren S."/>
            <person name="Bechman K.B."/>
            <person name="Herman A."/>
            <person name="Abrahante J.E."/>
            <person name="Garbe J."/>
        </authorList>
    </citation>
    <scope>NUCLEOTIDE SEQUENCE</scope>
    <source>
        <strain evidence="3">Duluth1</strain>
        <tissue evidence="3">Whole animal</tissue>
    </source>
</reference>
<keyword evidence="1" id="KW-0472">Membrane</keyword>
<evidence type="ECO:0000256" key="2">
    <source>
        <dbReference type="SAM" id="SignalP"/>
    </source>
</evidence>
<evidence type="ECO:0000313" key="4">
    <source>
        <dbReference type="Proteomes" id="UP000828390"/>
    </source>
</evidence>
<feature type="transmembrane region" description="Helical" evidence="1">
    <location>
        <begin position="77"/>
        <end position="106"/>
    </location>
</feature>
<keyword evidence="4" id="KW-1185">Reference proteome</keyword>
<keyword evidence="2" id="KW-0732">Signal</keyword>
<keyword evidence="1" id="KW-1133">Transmembrane helix</keyword>
<organism evidence="3 4">
    <name type="scientific">Dreissena polymorpha</name>
    <name type="common">Zebra mussel</name>
    <name type="synonym">Mytilus polymorpha</name>
    <dbReference type="NCBI Taxonomy" id="45954"/>
    <lineage>
        <taxon>Eukaryota</taxon>
        <taxon>Metazoa</taxon>
        <taxon>Spiralia</taxon>
        <taxon>Lophotrochozoa</taxon>
        <taxon>Mollusca</taxon>
        <taxon>Bivalvia</taxon>
        <taxon>Autobranchia</taxon>
        <taxon>Heteroconchia</taxon>
        <taxon>Euheterodonta</taxon>
        <taxon>Imparidentia</taxon>
        <taxon>Neoheterodontei</taxon>
        <taxon>Myida</taxon>
        <taxon>Dreissenoidea</taxon>
        <taxon>Dreissenidae</taxon>
        <taxon>Dreissena</taxon>
    </lineage>
</organism>
<dbReference type="AlphaFoldDB" id="A0A9D4K730"/>
<feature type="signal peptide" evidence="2">
    <location>
        <begin position="1"/>
        <end position="20"/>
    </location>
</feature>
<comment type="caution">
    <text evidence="3">The sequence shown here is derived from an EMBL/GenBank/DDBJ whole genome shotgun (WGS) entry which is preliminary data.</text>
</comment>